<feature type="domain" description="Response regulatory" evidence="4">
    <location>
        <begin position="441"/>
        <end position="569"/>
    </location>
</feature>
<dbReference type="GO" id="GO:0004672">
    <property type="term" value="F:protein kinase activity"/>
    <property type="evidence" value="ECO:0007669"/>
    <property type="project" value="UniProtKB-ARBA"/>
</dbReference>
<evidence type="ECO:0000313" key="5">
    <source>
        <dbReference type="EMBL" id="KAK3247671.1"/>
    </source>
</evidence>
<keyword evidence="6" id="KW-1185">Reference proteome</keyword>
<feature type="modified residue" description="4-aspartylphosphate" evidence="1">
    <location>
        <position position="495"/>
    </location>
</feature>
<evidence type="ECO:0000256" key="3">
    <source>
        <dbReference type="SAM" id="Phobius"/>
    </source>
</evidence>
<dbReference type="Pfam" id="PF00072">
    <property type="entry name" value="Response_reg"/>
    <property type="match status" value="1"/>
</dbReference>
<feature type="transmembrane region" description="Helical" evidence="3">
    <location>
        <begin position="754"/>
        <end position="774"/>
    </location>
</feature>
<keyword evidence="3" id="KW-0812">Transmembrane</keyword>
<name>A0AAE0F0L7_9CHLO</name>
<evidence type="ECO:0000256" key="1">
    <source>
        <dbReference type="PROSITE-ProRule" id="PRU00169"/>
    </source>
</evidence>
<protein>
    <recommendedName>
        <fullName evidence="4">Response regulatory domain-containing protein</fullName>
    </recommendedName>
</protein>
<feature type="transmembrane region" description="Helical" evidence="3">
    <location>
        <begin position="1135"/>
        <end position="1154"/>
    </location>
</feature>
<keyword evidence="3" id="KW-1133">Transmembrane helix</keyword>
<dbReference type="SUPFAM" id="SSF55785">
    <property type="entry name" value="PYP-like sensor domain (PAS domain)"/>
    <property type="match status" value="1"/>
</dbReference>
<keyword evidence="1" id="KW-0597">Phosphoprotein</keyword>
<evidence type="ECO:0000313" key="6">
    <source>
        <dbReference type="Proteomes" id="UP001190700"/>
    </source>
</evidence>
<dbReference type="InterPro" id="IPR011006">
    <property type="entry name" value="CheY-like_superfamily"/>
</dbReference>
<feature type="transmembrane region" description="Helical" evidence="3">
    <location>
        <begin position="878"/>
        <end position="897"/>
    </location>
</feature>
<dbReference type="InterPro" id="IPR035965">
    <property type="entry name" value="PAS-like_dom_sf"/>
</dbReference>
<dbReference type="InterPro" id="IPR001789">
    <property type="entry name" value="Sig_transdc_resp-reg_receiver"/>
</dbReference>
<feature type="transmembrane region" description="Helical" evidence="3">
    <location>
        <begin position="665"/>
        <end position="683"/>
    </location>
</feature>
<dbReference type="SUPFAM" id="SSF55874">
    <property type="entry name" value="ATPase domain of HSP90 chaperone/DNA topoisomerase II/histidine kinase"/>
    <property type="match status" value="1"/>
</dbReference>
<feature type="transmembrane region" description="Helical" evidence="3">
    <location>
        <begin position="1222"/>
        <end position="1242"/>
    </location>
</feature>
<keyword evidence="3" id="KW-0472">Membrane</keyword>
<feature type="transmembrane region" description="Helical" evidence="3">
    <location>
        <begin position="903"/>
        <end position="923"/>
    </location>
</feature>
<dbReference type="InterPro" id="IPR036890">
    <property type="entry name" value="HATPase_C_sf"/>
</dbReference>
<dbReference type="Gene3D" id="3.40.50.2300">
    <property type="match status" value="1"/>
</dbReference>
<accession>A0AAE0F0L7</accession>
<feature type="transmembrane region" description="Helical" evidence="3">
    <location>
        <begin position="1254"/>
        <end position="1271"/>
    </location>
</feature>
<feature type="region of interest" description="Disordered" evidence="2">
    <location>
        <begin position="816"/>
        <end position="844"/>
    </location>
</feature>
<feature type="transmembrane region" description="Helical" evidence="3">
    <location>
        <begin position="786"/>
        <end position="805"/>
    </location>
</feature>
<feature type="transmembrane region" description="Helical" evidence="3">
    <location>
        <begin position="1192"/>
        <end position="1210"/>
    </location>
</feature>
<evidence type="ECO:0000256" key="2">
    <source>
        <dbReference type="SAM" id="MobiDB-lite"/>
    </source>
</evidence>
<dbReference type="Gene3D" id="3.30.450.20">
    <property type="entry name" value="PAS domain"/>
    <property type="match status" value="1"/>
</dbReference>
<feature type="transmembrane region" description="Helical" evidence="3">
    <location>
        <begin position="1166"/>
        <end position="1186"/>
    </location>
</feature>
<dbReference type="SUPFAM" id="SSF52172">
    <property type="entry name" value="CheY-like"/>
    <property type="match status" value="1"/>
</dbReference>
<dbReference type="Proteomes" id="UP001190700">
    <property type="component" value="Unassembled WGS sequence"/>
</dbReference>
<gene>
    <name evidence="5" type="ORF">CYMTET_42835</name>
</gene>
<feature type="transmembrane region" description="Helical" evidence="3">
    <location>
        <begin position="695"/>
        <end position="714"/>
    </location>
</feature>
<comment type="caution">
    <text evidence="5">The sequence shown here is derived from an EMBL/GenBank/DDBJ whole genome shotgun (WGS) entry which is preliminary data.</text>
</comment>
<dbReference type="PROSITE" id="PS50110">
    <property type="entry name" value="RESPONSE_REGULATORY"/>
    <property type="match status" value="1"/>
</dbReference>
<sequence length="1534" mass="171836">MIFHMKVQDESEDILSCLYCSSSSLQVLGVPHGELVASADLCTILASVFDEDHINGLRQQLQRLIQTGQPVEWMGTLRSSRRAQCPDRWIRILARPQFQDEESSCKRVVGGFGVAYNFSEEQRAQKLKAEQRMCAADNLLFHFAKNCFAVISGSLELLRNRAHSEEDDPSLHNDLGALLEDLKTACVQGMADCHLRPTLDEICDGSYVMQESVIRSTDVLLQYAKMYSIKVDILPAHHGLHIKCDRTLLNLVMNNLVSNARKYGSQHQTPELSLVRLQDSRAVILRLWNAPGSNHSTFMANSADILHNKVDTTRGWLSSGIGHESIRKCLACCSDWSMSCDVDTGGTAFEIRMLNAAFTECELIGDGVPHSKQREHEAAGSLRSAPKPTKLQGANMLEKQEQAAPAFKLRNVAISTDSEASTSSAADNRFKPPTDFPSDIKVAVLDDTKLMRLFYKTALKKMRVRHSWVWGGTPEEIRQFPDLVMEQQIDFVVLDQNLSEVIPDEANADQYGTDILKLLRAKGYTGYCITRTAHDSVSSRKAYFEAGFDDVVSKTGDIQKQLCDCWNDRCKRLSLQARQSSEEIGISLQKCVAAEHENIAAGDPTDRIEKNHDLTDEMHFARHSWEDAFWQENARLNRAAIPAVRAMHVLMIGSLLVMEDGLRCAYVEFSVLTLSAIGVAFLARSSHVPDRWFSAIAVLQCNVLYPGIAVLSTVRHPGSAALHGFTFNELMGSAGCILSNGLMLQMVSWTHKAVILMLFWAALCLVRLRLHGVMAMLHDTSLMREWAGLLAASILGTVMAFHTEARRRRLFLNRPQQRQRWRNQQQQQCLDAEDTHTPSSRAGSDGVVRLPMTLHFVDSALEEKFQVFSADSMSTRQLWWGLVSLAGGLLVMLMSGMGPACGIGYEINAGLVVLHAAGAIIAINPHLHELHLKYICMLVMWLSQCMTLWYEVYDVQVRLLEVFNSILFFTHAELFTSFMPWYHITICSIVQLAVRPGWLLISLSSHQAYGQAHQVGHAVGDLLETWGTHFCTHASILLLHSKVVFDSERSRRDAFIEAYAGEGETCGTNPVTAGERPSQKLQMYGWEMHFARHSWEDAFWQENARLNRAAIPAVRAMHVCILIGSLLVMEDVSRCAYVEFSVLTLSAIGVAFLARSSRVPDRWFSAIAVLQCNVLYPGIAVLSTVRHPAGSAALHGFAFNVGCMVLSNGLMLQMVSWTHKAVILILFWAALCLVRLRLHGVMAMLHDTSLMREWAGLLAASILGAVMAFHTEARRRRLFYQCQTTRWMQACYFNELHQSVPCMFFKLELQLGAAVMDTKFTYCSPFSKPLLGASPEAICATFLNFVELLDLEDRADFESTLDHAFKHHLPMNWTGRLRNDPCNWIHIVAHAVEASKVSPSGLLMEYSGMITDCTERNQARMEKTRESNNHLFHAVKNDLAAIQSIAESIESIFTHADHSPQQNLYAPEVKLVQILKKEALRGECDCFCRPTLHHLLEDSFQPKISSVDFAGTVRTFAEKFGLQFVSIWSSTAPC</sequence>
<reference evidence="5 6" key="1">
    <citation type="journal article" date="2015" name="Genome Biol. Evol.">
        <title>Comparative Genomics of a Bacterivorous Green Alga Reveals Evolutionary Causalities and Consequences of Phago-Mixotrophic Mode of Nutrition.</title>
        <authorList>
            <person name="Burns J.A."/>
            <person name="Paasch A."/>
            <person name="Narechania A."/>
            <person name="Kim E."/>
        </authorList>
    </citation>
    <scope>NUCLEOTIDE SEQUENCE [LARGE SCALE GENOMIC DNA]</scope>
    <source>
        <strain evidence="5 6">PLY_AMNH</strain>
    </source>
</reference>
<evidence type="ECO:0000259" key="4">
    <source>
        <dbReference type="PROSITE" id="PS50110"/>
    </source>
</evidence>
<proteinExistence type="predicted"/>
<dbReference type="GO" id="GO:0000160">
    <property type="term" value="P:phosphorelay signal transduction system"/>
    <property type="evidence" value="ECO:0007669"/>
    <property type="project" value="InterPro"/>
</dbReference>
<dbReference type="EMBL" id="LGRX02028752">
    <property type="protein sequence ID" value="KAK3247671.1"/>
    <property type="molecule type" value="Genomic_DNA"/>
</dbReference>
<feature type="transmembrane region" description="Helical" evidence="3">
    <location>
        <begin position="720"/>
        <end position="742"/>
    </location>
</feature>
<organism evidence="5 6">
    <name type="scientific">Cymbomonas tetramitiformis</name>
    <dbReference type="NCBI Taxonomy" id="36881"/>
    <lineage>
        <taxon>Eukaryota</taxon>
        <taxon>Viridiplantae</taxon>
        <taxon>Chlorophyta</taxon>
        <taxon>Pyramimonadophyceae</taxon>
        <taxon>Pyramimonadales</taxon>
        <taxon>Pyramimonadaceae</taxon>
        <taxon>Cymbomonas</taxon>
    </lineage>
</organism>